<dbReference type="PANTHER" id="PTHR10491">
    <property type="entry name" value="DTDP-4-DEHYDRORHAMNOSE REDUCTASE"/>
    <property type="match status" value="1"/>
</dbReference>
<dbReference type="EMBL" id="JAUKTR010000002">
    <property type="protein sequence ID" value="MDO1558997.1"/>
    <property type="molecule type" value="Genomic_DNA"/>
</dbReference>
<comment type="function">
    <text evidence="6">Catalyzes the reduction of dTDP-6-deoxy-L-lyxo-4-hexulose to yield dTDP-L-rhamnose.</text>
</comment>
<feature type="domain" description="RmlD-like substrate binding" evidence="7">
    <location>
        <begin position="4"/>
        <end position="288"/>
    </location>
</feature>
<dbReference type="InterPro" id="IPR005913">
    <property type="entry name" value="dTDP_dehydrorham_reduct"/>
</dbReference>
<accession>A0ABT8SNZ3</accession>
<dbReference type="Proteomes" id="UP001169063">
    <property type="component" value="Unassembled WGS sequence"/>
</dbReference>
<evidence type="ECO:0000256" key="2">
    <source>
        <dbReference type="ARBA" id="ARBA00010944"/>
    </source>
</evidence>
<dbReference type="Gene3D" id="3.90.25.10">
    <property type="entry name" value="UDP-galactose 4-epimerase, domain 1"/>
    <property type="match status" value="1"/>
</dbReference>
<keyword evidence="6 8" id="KW-0560">Oxidoreductase</keyword>
<dbReference type="InterPro" id="IPR036291">
    <property type="entry name" value="NAD(P)-bd_dom_sf"/>
</dbReference>
<evidence type="ECO:0000313" key="9">
    <source>
        <dbReference type="Proteomes" id="UP001169063"/>
    </source>
</evidence>
<dbReference type="Pfam" id="PF04321">
    <property type="entry name" value="RmlD_sub_bind"/>
    <property type="match status" value="1"/>
</dbReference>
<evidence type="ECO:0000313" key="8">
    <source>
        <dbReference type="EMBL" id="MDO1558997.1"/>
    </source>
</evidence>
<dbReference type="RefSeq" id="WP_302109426.1">
    <property type="nucleotide sequence ID" value="NZ_JAUKTR010000002.1"/>
</dbReference>
<keyword evidence="9" id="KW-1185">Reference proteome</keyword>
<evidence type="ECO:0000256" key="4">
    <source>
        <dbReference type="ARBA" id="ARBA00017099"/>
    </source>
</evidence>
<protein>
    <recommendedName>
        <fullName evidence="4 6">dTDP-4-dehydrorhamnose reductase</fullName>
        <ecNumber evidence="3 6">1.1.1.133</ecNumber>
    </recommendedName>
</protein>
<dbReference type="EC" id="1.1.1.133" evidence="3 6"/>
<dbReference type="Gene3D" id="3.40.50.720">
    <property type="entry name" value="NAD(P)-binding Rossmann-like Domain"/>
    <property type="match status" value="1"/>
</dbReference>
<organism evidence="8 9">
    <name type="scientific">Peiella sedimenti</name>
    <dbReference type="NCBI Taxonomy" id="3061083"/>
    <lineage>
        <taxon>Bacteria</taxon>
        <taxon>Pseudomonadati</taxon>
        <taxon>Pseudomonadota</taxon>
        <taxon>Alphaproteobacteria</taxon>
        <taxon>Caulobacterales</taxon>
        <taxon>Caulobacteraceae</taxon>
        <taxon>Peiella</taxon>
    </lineage>
</organism>
<dbReference type="SUPFAM" id="SSF51735">
    <property type="entry name" value="NAD(P)-binding Rossmann-fold domains"/>
    <property type="match status" value="1"/>
</dbReference>
<comment type="similarity">
    <text evidence="2 6">Belongs to the dTDP-4-dehydrorhamnose reductase family.</text>
</comment>
<evidence type="ECO:0000256" key="3">
    <source>
        <dbReference type="ARBA" id="ARBA00012929"/>
    </source>
</evidence>
<dbReference type="InterPro" id="IPR029903">
    <property type="entry name" value="RmlD-like-bd"/>
</dbReference>
<evidence type="ECO:0000256" key="6">
    <source>
        <dbReference type="RuleBase" id="RU364082"/>
    </source>
</evidence>
<dbReference type="GO" id="GO:0008831">
    <property type="term" value="F:dTDP-4-dehydrorhamnose reductase activity"/>
    <property type="evidence" value="ECO:0007669"/>
    <property type="project" value="UniProtKB-EC"/>
</dbReference>
<evidence type="ECO:0000259" key="7">
    <source>
        <dbReference type="Pfam" id="PF04321"/>
    </source>
</evidence>
<evidence type="ECO:0000256" key="1">
    <source>
        <dbReference type="ARBA" id="ARBA00004781"/>
    </source>
</evidence>
<reference evidence="8" key="1">
    <citation type="submission" date="2023-07" db="EMBL/GenBank/DDBJ databases">
        <title>Brevundimonas soil sp. nov., isolated from the soil of chemical plant.</title>
        <authorList>
            <person name="Wu N."/>
        </authorList>
    </citation>
    <scope>NUCLEOTIDE SEQUENCE</scope>
    <source>
        <strain evidence="8">XZ-24</strain>
    </source>
</reference>
<comment type="pathway">
    <text evidence="1 6">Carbohydrate biosynthesis; dTDP-L-rhamnose biosynthesis.</text>
</comment>
<evidence type="ECO:0000256" key="5">
    <source>
        <dbReference type="ARBA" id="ARBA00048200"/>
    </source>
</evidence>
<proteinExistence type="inferred from homology"/>
<gene>
    <name evidence="8" type="primary">rfbD</name>
    <name evidence="8" type="ORF">Q0812_06095</name>
</gene>
<dbReference type="CDD" id="cd05254">
    <property type="entry name" value="dTDP_HR_like_SDR_e"/>
    <property type="match status" value="1"/>
</dbReference>
<comment type="catalytic activity">
    <reaction evidence="5 6">
        <text>dTDP-beta-L-rhamnose + NADP(+) = dTDP-4-dehydro-beta-L-rhamnose + NADPH + H(+)</text>
        <dbReference type="Rhea" id="RHEA:21796"/>
        <dbReference type="ChEBI" id="CHEBI:15378"/>
        <dbReference type="ChEBI" id="CHEBI:57510"/>
        <dbReference type="ChEBI" id="CHEBI:57783"/>
        <dbReference type="ChEBI" id="CHEBI:58349"/>
        <dbReference type="ChEBI" id="CHEBI:62830"/>
        <dbReference type="EC" id="1.1.1.133"/>
    </reaction>
</comment>
<sequence>MADLLVFGSGGQVGSHLMRLAAEGALHVEGPARPDADLDRPETIAAAIAASKAPVVVNAAAWTDVPGAERDEAAAIRANAEAPAVMAQACARASKVLIHISTDFVFDGEKTTPYVESDPVAPLNAYGRGKAAGERAVLETYGRALVVRTSWVFSAQGRNFVTAIRAAGDRPRLDVVEDEIGLPTPADDLAGFLLEAALALRDVPAGDPRFGLLHAPGGGAPVSRAEFARMILTSVGSSAEVVPVTAASRNDPVRRPANAVLHDGRLQRLWGRSLPDWRLGLARTLAELEEWGQ</sequence>
<dbReference type="PANTHER" id="PTHR10491:SF4">
    <property type="entry name" value="METHIONINE ADENOSYLTRANSFERASE 2 SUBUNIT BETA"/>
    <property type="match status" value="1"/>
</dbReference>
<comment type="caution">
    <text evidence="8">The sequence shown here is derived from an EMBL/GenBank/DDBJ whole genome shotgun (WGS) entry which is preliminary data.</text>
</comment>
<comment type="cofactor">
    <cofactor evidence="6">
        <name>Mg(2+)</name>
        <dbReference type="ChEBI" id="CHEBI:18420"/>
    </cofactor>
    <text evidence="6">Binds 1 Mg(2+) ion per monomer.</text>
</comment>
<dbReference type="NCBIfam" id="TIGR01214">
    <property type="entry name" value="rmlD"/>
    <property type="match status" value="1"/>
</dbReference>
<name>A0ABT8SNZ3_9CAUL</name>
<keyword evidence="6" id="KW-0521">NADP</keyword>